<comment type="caution">
    <text evidence="1">The sequence shown here is derived from an EMBL/GenBank/DDBJ whole genome shotgun (WGS) entry which is preliminary data.</text>
</comment>
<organism evidence="1 2">
    <name type="scientific">Geotoga petraea</name>
    <dbReference type="NCBI Taxonomy" id="28234"/>
    <lineage>
        <taxon>Bacteria</taxon>
        <taxon>Thermotogati</taxon>
        <taxon>Thermotogota</taxon>
        <taxon>Thermotogae</taxon>
        <taxon>Petrotogales</taxon>
        <taxon>Petrotogaceae</taxon>
        <taxon>Geotoga</taxon>
    </lineage>
</organism>
<dbReference type="InterPro" id="IPR015946">
    <property type="entry name" value="KH_dom-like_a/b"/>
</dbReference>
<reference evidence="1 2" key="1">
    <citation type="submission" date="2019-04" db="EMBL/GenBank/DDBJ databases">
        <title>Draft genome sequence data and analysis of a Fermenting Bacterium, Geotoga petraea strain HO-Geo1, isolated from heavy-oil petroleum reservoir in Russia.</title>
        <authorList>
            <person name="Grouzdev D.S."/>
            <person name="Semenova E.M."/>
            <person name="Sokolova D.S."/>
            <person name="Tourova T.P."/>
            <person name="Poltaraus A.B."/>
            <person name="Nazina T.N."/>
        </authorList>
    </citation>
    <scope>NUCLEOTIDE SEQUENCE [LARGE SCALE GENOMIC DNA]</scope>
    <source>
        <strain evidence="1 2">HO-Geo1</strain>
    </source>
</reference>
<protein>
    <submittedName>
        <fullName evidence="1">OsmC family peroxiredoxin</fullName>
    </submittedName>
</protein>
<dbReference type="PANTHER" id="PTHR34352:SF1">
    <property type="entry name" value="PROTEIN YHFA"/>
    <property type="match status" value="1"/>
</dbReference>
<name>A0A4Z0W0T2_9BACT</name>
<dbReference type="AlphaFoldDB" id="A0A4Z0W0T2"/>
<gene>
    <name evidence="1" type="ORF">E4650_07695</name>
</gene>
<accession>A0A4Z0W0T2</accession>
<dbReference type="OrthoDB" id="9804010at2"/>
<proteinExistence type="predicted"/>
<sequence>MEFKEISKKHFYTKTPTGHDVHTDANIEIGGTDSAPRPMELMLSGLAGCTGVDVSMILEKMKVEYEEFKIKIEADRREEQPRIYTDIKIVYMFKGKDLPMEKLERAVNLSQDKYCAASAIFKGTANVDYEIKIID</sequence>
<dbReference type="EMBL" id="SRME01000004">
    <property type="protein sequence ID" value="TGG87648.1"/>
    <property type="molecule type" value="Genomic_DNA"/>
</dbReference>
<evidence type="ECO:0000313" key="2">
    <source>
        <dbReference type="Proteomes" id="UP000297288"/>
    </source>
</evidence>
<dbReference type="InterPro" id="IPR036102">
    <property type="entry name" value="OsmC/Ohrsf"/>
</dbReference>
<dbReference type="Pfam" id="PF02566">
    <property type="entry name" value="OsmC"/>
    <property type="match status" value="1"/>
</dbReference>
<dbReference type="Proteomes" id="UP000297288">
    <property type="component" value="Unassembled WGS sequence"/>
</dbReference>
<dbReference type="InterPro" id="IPR003718">
    <property type="entry name" value="OsmC/Ohr_fam"/>
</dbReference>
<dbReference type="SUPFAM" id="SSF82784">
    <property type="entry name" value="OsmC-like"/>
    <property type="match status" value="1"/>
</dbReference>
<dbReference type="Gene3D" id="3.30.300.20">
    <property type="match status" value="1"/>
</dbReference>
<evidence type="ECO:0000313" key="1">
    <source>
        <dbReference type="EMBL" id="TGG87648.1"/>
    </source>
</evidence>
<dbReference type="PANTHER" id="PTHR34352">
    <property type="entry name" value="PROTEIN YHFA"/>
    <property type="match status" value="1"/>
</dbReference>
<dbReference type="Gene3D" id="2.20.25.10">
    <property type="match status" value="1"/>
</dbReference>